<dbReference type="SUPFAM" id="SSF55681">
    <property type="entry name" value="Class II aaRS and biotin synthetases"/>
    <property type="match status" value="1"/>
</dbReference>
<keyword evidence="5" id="KW-0648">Protein biosynthesis</keyword>
<dbReference type="InterPro" id="IPR004499">
    <property type="entry name" value="Pro-tRNA-ligase_IIa_arc-type"/>
</dbReference>
<dbReference type="InterPro" id="IPR002314">
    <property type="entry name" value="aa-tRNA-synt_IIb"/>
</dbReference>
<dbReference type="Pfam" id="PF09180">
    <property type="entry name" value="ProRS-C_1"/>
    <property type="match status" value="1"/>
</dbReference>
<protein>
    <recommendedName>
        <fullName evidence="1">proline--tRNA ligase</fullName>
        <ecNumber evidence="1">6.1.1.15</ecNumber>
    </recommendedName>
</protein>
<keyword evidence="6" id="KW-0030">Aminoacyl-tRNA synthetase</keyword>
<name>A0ABN9UZQ5_9DINO</name>
<evidence type="ECO:0000256" key="3">
    <source>
        <dbReference type="ARBA" id="ARBA00022741"/>
    </source>
</evidence>
<dbReference type="SUPFAM" id="SSF52954">
    <property type="entry name" value="Class II aaRS ABD-related"/>
    <property type="match status" value="1"/>
</dbReference>
<dbReference type="Gene3D" id="3.30.930.10">
    <property type="entry name" value="Bira Bifunctional Protein, Domain 2"/>
    <property type="match status" value="1"/>
</dbReference>
<evidence type="ECO:0000256" key="6">
    <source>
        <dbReference type="ARBA" id="ARBA00023146"/>
    </source>
</evidence>
<keyword evidence="3" id="KW-0547">Nucleotide-binding</keyword>
<dbReference type="SMART" id="SM00946">
    <property type="entry name" value="ProRS-C_1"/>
    <property type="match status" value="1"/>
</dbReference>
<dbReference type="PANTHER" id="PTHR43382:SF2">
    <property type="entry name" value="BIFUNCTIONAL GLUTAMATE_PROLINE--TRNA LIGASE"/>
    <property type="match status" value="1"/>
</dbReference>
<dbReference type="InterPro" id="IPR016061">
    <property type="entry name" value="Pro-tRNA_ligase_II_C"/>
</dbReference>
<dbReference type="InterPro" id="IPR004154">
    <property type="entry name" value="Anticodon-bd"/>
</dbReference>
<evidence type="ECO:0000259" key="7">
    <source>
        <dbReference type="PROSITE" id="PS50862"/>
    </source>
</evidence>
<dbReference type="NCBIfam" id="TIGR00408">
    <property type="entry name" value="proS_fam_I"/>
    <property type="match status" value="1"/>
</dbReference>
<dbReference type="InterPro" id="IPR045864">
    <property type="entry name" value="aa-tRNA-synth_II/BPL/LPL"/>
</dbReference>
<dbReference type="InterPro" id="IPR006195">
    <property type="entry name" value="aa-tRNA-synth_II"/>
</dbReference>
<comment type="caution">
    <text evidence="8">The sequence shown here is derived from an EMBL/GenBank/DDBJ whole genome shotgun (WGS) entry which is preliminary data.</text>
</comment>
<dbReference type="Pfam" id="PF03129">
    <property type="entry name" value="HGTP_anticodon"/>
    <property type="match status" value="1"/>
</dbReference>
<gene>
    <name evidence="8" type="ORF">PCOR1329_LOCUS53034</name>
</gene>
<keyword evidence="4" id="KW-0067">ATP-binding</keyword>
<dbReference type="PROSITE" id="PS50862">
    <property type="entry name" value="AA_TRNA_LIGASE_II"/>
    <property type="match status" value="1"/>
</dbReference>
<dbReference type="Gene3D" id="3.40.50.800">
    <property type="entry name" value="Anticodon-binding domain"/>
    <property type="match status" value="1"/>
</dbReference>
<accession>A0ABN9UZQ5</accession>
<dbReference type="CDD" id="cd00778">
    <property type="entry name" value="ProRS_core_arch_euk"/>
    <property type="match status" value="1"/>
</dbReference>
<dbReference type="EMBL" id="CAUYUJ010016460">
    <property type="protein sequence ID" value="CAK0865552.1"/>
    <property type="molecule type" value="Genomic_DNA"/>
</dbReference>
<dbReference type="PANTHER" id="PTHR43382">
    <property type="entry name" value="PROLYL-TRNA SYNTHETASE"/>
    <property type="match status" value="1"/>
</dbReference>
<dbReference type="HAMAP" id="MF_01571">
    <property type="entry name" value="Pro_tRNA_synth_type3"/>
    <property type="match status" value="1"/>
</dbReference>
<reference evidence="8" key="1">
    <citation type="submission" date="2023-10" db="EMBL/GenBank/DDBJ databases">
        <authorList>
            <person name="Chen Y."/>
            <person name="Shah S."/>
            <person name="Dougan E. K."/>
            <person name="Thang M."/>
            <person name="Chan C."/>
        </authorList>
    </citation>
    <scope>NUCLEOTIDE SEQUENCE [LARGE SCALE GENOMIC DNA]</scope>
</reference>
<feature type="domain" description="Aminoacyl-transfer RNA synthetases class-II family profile" evidence="7">
    <location>
        <begin position="90"/>
        <end position="332"/>
    </location>
</feature>
<dbReference type="EC" id="6.1.1.15" evidence="1"/>
<dbReference type="SUPFAM" id="SSF64586">
    <property type="entry name" value="C-terminal domain of ProRS"/>
    <property type="match status" value="1"/>
</dbReference>
<evidence type="ECO:0000256" key="1">
    <source>
        <dbReference type="ARBA" id="ARBA00012831"/>
    </source>
</evidence>
<dbReference type="InterPro" id="IPR036621">
    <property type="entry name" value="Anticodon-bd_dom_sf"/>
</dbReference>
<keyword evidence="9" id="KW-1185">Reference proteome</keyword>
<keyword evidence="2" id="KW-0436">Ligase</keyword>
<sequence length="546" mass="60256">MAALRLAIGSAGRRSGVLALLGRPAGGALEVCPLLAGHVRQSSAVSARRGGVTASKAEDFSSWYTQVITKSEMIEYYDISGCYILRPWAFSIWEKITEELDLRIKREGVQNAYFPCFVSQDALEAERSHVEGFAPEVAWVTRSGTSDFKSLLAIAVRPTSETIMYPAFAKWIRSHRDLPLKLNQWSNIVRWEFKQPTPFLRTREFLWQEGHTAHATREEAEDTVATMLDHYAEVYEQLLAVPVVKGRKSESEKFAGGQSTLTLEAFIPTSGRGIQAATSHHLGTNFASMFDISYEDAMGQRKLVEQTSWGFTTRALGIMVMVHGDDRGLVLPPRVAQLQAVIVPIYPKGKNGNASIDARCQDLRDSLRAAGVRADADLRANHSSGWKFHWWELKGTPLRIELGPRDLERGTCRVVRRDSGEGTDLPQADLGPAVQAELGRMHADMLGRATRERDGAIARVTEWGEVAGALSAKKLVLAPWGESAVSEEAIKEATRGELGAPSAPGELTGAMKSLCIPLEQPHLPPGTRCFWTGEPARRWCLFGRSY</sequence>
<evidence type="ECO:0000256" key="5">
    <source>
        <dbReference type="ARBA" id="ARBA00022917"/>
    </source>
</evidence>
<evidence type="ECO:0000313" key="8">
    <source>
        <dbReference type="EMBL" id="CAK0865552.1"/>
    </source>
</evidence>
<organism evidence="8 9">
    <name type="scientific">Prorocentrum cordatum</name>
    <dbReference type="NCBI Taxonomy" id="2364126"/>
    <lineage>
        <taxon>Eukaryota</taxon>
        <taxon>Sar</taxon>
        <taxon>Alveolata</taxon>
        <taxon>Dinophyceae</taxon>
        <taxon>Prorocentrales</taxon>
        <taxon>Prorocentraceae</taxon>
        <taxon>Prorocentrum</taxon>
    </lineage>
</organism>
<evidence type="ECO:0000313" key="9">
    <source>
        <dbReference type="Proteomes" id="UP001189429"/>
    </source>
</evidence>
<dbReference type="InterPro" id="IPR033721">
    <property type="entry name" value="ProRS_core_arch_euk"/>
</dbReference>
<proteinExistence type="inferred from homology"/>
<dbReference type="Pfam" id="PF00587">
    <property type="entry name" value="tRNA-synt_2b"/>
    <property type="match status" value="1"/>
</dbReference>
<dbReference type="Gene3D" id="3.30.110.30">
    <property type="entry name" value="C-terminal domain of ProRS"/>
    <property type="match status" value="1"/>
</dbReference>
<dbReference type="Proteomes" id="UP001189429">
    <property type="component" value="Unassembled WGS sequence"/>
</dbReference>
<evidence type="ECO:0000256" key="2">
    <source>
        <dbReference type="ARBA" id="ARBA00022598"/>
    </source>
</evidence>
<dbReference type="CDD" id="cd00862">
    <property type="entry name" value="ProRS_anticodon_zinc"/>
    <property type="match status" value="1"/>
</dbReference>
<evidence type="ECO:0000256" key="4">
    <source>
        <dbReference type="ARBA" id="ARBA00022840"/>
    </source>
</evidence>
<dbReference type="InterPro" id="IPR017449">
    <property type="entry name" value="Pro-tRNA_synth_II"/>
</dbReference>